<evidence type="ECO:0000256" key="1">
    <source>
        <dbReference type="SAM" id="SignalP"/>
    </source>
</evidence>
<dbReference type="EMBL" id="JACHWB010000003">
    <property type="protein sequence ID" value="MBB3019388.1"/>
    <property type="molecule type" value="Genomic_DNA"/>
</dbReference>
<keyword evidence="3" id="KW-1185">Reference proteome</keyword>
<protein>
    <recommendedName>
        <fullName evidence="4">Secreted protein</fullName>
    </recommendedName>
</protein>
<evidence type="ECO:0000313" key="2">
    <source>
        <dbReference type="EMBL" id="MBB3019388.1"/>
    </source>
</evidence>
<proteinExistence type="predicted"/>
<gene>
    <name evidence="2" type="ORF">FHR70_002453</name>
</gene>
<accession>A0A7W4YXV2</accession>
<organism evidence="2 3">
    <name type="scientific">Microvirga lupini</name>
    <dbReference type="NCBI Taxonomy" id="420324"/>
    <lineage>
        <taxon>Bacteria</taxon>
        <taxon>Pseudomonadati</taxon>
        <taxon>Pseudomonadota</taxon>
        <taxon>Alphaproteobacteria</taxon>
        <taxon>Hyphomicrobiales</taxon>
        <taxon>Methylobacteriaceae</taxon>
        <taxon>Microvirga</taxon>
    </lineage>
</organism>
<evidence type="ECO:0008006" key="4">
    <source>
        <dbReference type="Google" id="ProtNLM"/>
    </source>
</evidence>
<keyword evidence="1" id="KW-0732">Signal</keyword>
<sequence>MKRIALIAGAGLMALSGIGAAVAQPVSGTPDSPFPYAAPHEIRWINGVPCRTVYDYSSKTRIPVACAGPMAGVSRAPMAVGGDVVSTGSIAPAPVGPMMGAPVSGTPNSPFPYAAPHEIRWINGVPCQTVYDHNSSTRIPVACAR</sequence>
<comment type="caution">
    <text evidence="2">The sequence shown here is derived from an EMBL/GenBank/DDBJ whole genome shotgun (WGS) entry which is preliminary data.</text>
</comment>
<dbReference type="Proteomes" id="UP000532010">
    <property type="component" value="Unassembled WGS sequence"/>
</dbReference>
<reference evidence="2 3" key="1">
    <citation type="submission" date="2020-08" db="EMBL/GenBank/DDBJ databases">
        <title>The Agave Microbiome: Exploring the role of microbial communities in plant adaptations to desert environments.</title>
        <authorList>
            <person name="Partida-Martinez L.P."/>
        </authorList>
    </citation>
    <scope>NUCLEOTIDE SEQUENCE [LARGE SCALE GENOMIC DNA]</scope>
    <source>
        <strain evidence="2 3">AT3.9</strain>
    </source>
</reference>
<dbReference type="RefSeq" id="WP_183450497.1">
    <property type="nucleotide sequence ID" value="NZ_JACHWB010000003.1"/>
</dbReference>
<feature type="signal peptide" evidence="1">
    <location>
        <begin position="1"/>
        <end position="23"/>
    </location>
</feature>
<name>A0A7W4YXV2_9HYPH</name>
<feature type="chain" id="PRO_5030724791" description="Secreted protein" evidence="1">
    <location>
        <begin position="24"/>
        <end position="145"/>
    </location>
</feature>
<evidence type="ECO:0000313" key="3">
    <source>
        <dbReference type="Proteomes" id="UP000532010"/>
    </source>
</evidence>
<dbReference type="AlphaFoldDB" id="A0A7W4YXV2"/>